<feature type="compositionally biased region" description="Low complexity" evidence="1">
    <location>
        <begin position="51"/>
        <end position="74"/>
    </location>
</feature>
<gene>
    <name evidence="2" type="ORF">JR316_011567</name>
</gene>
<feature type="region of interest" description="Disordered" evidence="1">
    <location>
        <begin position="276"/>
        <end position="389"/>
    </location>
</feature>
<feature type="region of interest" description="Disordered" evidence="1">
    <location>
        <begin position="583"/>
        <end position="710"/>
    </location>
</feature>
<protein>
    <submittedName>
        <fullName evidence="2">Uncharacterized protein</fullName>
    </submittedName>
</protein>
<dbReference type="EMBL" id="JAFIQS010000014">
    <property type="protein sequence ID" value="KAG5163773.1"/>
    <property type="molecule type" value="Genomic_DNA"/>
</dbReference>
<feature type="compositionally biased region" description="Basic and acidic residues" evidence="1">
    <location>
        <begin position="330"/>
        <end position="341"/>
    </location>
</feature>
<feature type="compositionally biased region" description="Low complexity" evidence="1">
    <location>
        <begin position="432"/>
        <end position="447"/>
    </location>
</feature>
<feature type="region of interest" description="Disordered" evidence="1">
    <location>
        <begin position="144"/>
        <end position="193"/>
    </location>
</feature>
<feature type="compositionally biased region" description="Low complexity" evidence="1">
    <location>
        <begin position="683"/>
        <end position="703"/>
    </location>
</feature>
<feature type="region of interest" description="Disordered" evidence="1">
    <location>
        <begin position="46"/>
        <end position="84"/>
    </location>
</feature>
<comment type="caution">
    <text evidence="2">The sequence shown here is derived from an EMBL/GenBank/DDBJ whole genome shotgun (WGS) entry which is preliminary data.</text>
</comment>
<dbReference type="OrthoDB" id="2692698at2759"/>
<accession>A0A8H8CFL2</accession>
<feature type="region of interest" description="Disordered" evidence="1">
    <location>
        <begin position="107"/>
        <end position="127"/>
    </location>
</feature>
<feature type="region of interest" description="Disordered" evidence="1">
    <location>
        <begin position="223"/>
        <end position="258"/>
    </location>
</feature>
<evidence type="ECO:0000313" key="2">
    <source>
        <dbReference type="EMBL" id="KAG5163773.1"/>
    </source>
</evidence>
<feature type="region of interest" description="Disordered" evidence="1">
    <location>
        <begin position="427"/>
        <end position="455"/>
    </location>
</feature>
<organism evidence="2">
    <name type="scientific">Psilocybe cubensis</name>
    <name type="common">Psychedelic mushroom</name>
    <name type="synonym">Stropharia cubensis</name>
    <dbReference type="NCBI Taxonomy" id="181762"/>
    <lineage>
        <taxon>Eukaryota</taxon>
        <taxon>Fungi</taxon>
        <taxon>Dikarya</taxon>
        <taxon>Basidiomycota</taxon>
        <taxon>Agaricomycotina</taxon>
        <taxon>Agaricomycetes</taxon>
        <taxon>Agaricomycetidae</taxon>
        <taxon>Agaricales</taxon>
        <taxon>Agaricineae</taxon>
        <taxon>Strophariaceae</taxon>
        <taxon>Psilocybe</taxon>
    </lineage>
</organism>
<reference evidence="2" key="1">
    <citation type="submission" date="2021-02" db="EMBL/GenBank/DDBJ databases">
        <title>Psilocybe cubensis genome.</title>
        <authorList>
            <person name="Mckernan K.J."/>
            <person name="Crawford S."/>
            <person name="Trippe A."/>
            <person name="Kane L.T."/>
            <person name="Mclaughlin S."/>
        </authorList>
    </citation>
    <scope>NUCLEOTIDE SEQUENCE [LARGE SCALE GENOMIC DNA]</scope>
    <source>
        <strain evidence="2">MGC-MH-2018</strain>
    </source>
</reference>
<sequence>MNPNISTSFFSREALLQRQARTLRSRKLTQSSIRNKPLLNVILEEDETRTSSRSPSPVLSLSSSSKSGSSSTHSLKAKRRRAMAHVSDIRIARESTHDDDIELSPLLLSAPRPAPSPPTSSSESPDSFSLTFTNVAYKFPHPPTPSSLGGCESPTPSMSSLSSSPCSRHGDMPLTPSSSDDESSTSSRSFNPRRAAIQPLVIAKHNPRPSSPFNEISLSSSSLLEPFKDSSEEPQVTSLTSAFMDDVYSYDSDPESDSEWYNREFSDFLSLYSPTPSSFPIQQARPESMFLSEDIDVASPKSQRRISKALPPTPSTPASRRESVVVPSAEPKRSSKRESRRISIPKYPPPPVPTASRPSSMSSRTSSPTSAPACNKTLPHSIRRPPPRMSIPLDCELDFDLAEIEEDDSSSAFSFSMYEIDLDYGIAEQPKSSGSSGSDPSVYSQPSFEEEEDHFDGQEITFDLDYSLMLPLSLPTTPFDLEADIALGLEKLRVQEETQVDLPTISIEEQQPAPTPEPTPEPEQEIVVDDVFSPSSSSSFSFSPSPSVTSHSNDYFLAVPSSNTAKRPLFNEEKILKSKWSSSTLGSVREEHEHRASASKLRLYFGGGQSPSKSGKRGSAQSNKKVPPTPTSPFSLMTPRKSSRGYAVSPPPSASPSSRGHFRGTSSDVMIIGYGGGVRRRGSVSTVSDVGSEDSSSSTSSSGLRRKPIPIEMFLRSDMLMKSTA</sequence>
<feature type="compositionally biased region" description="Low complexity" evidence="1">
    <location>
        <begin position="153"/>
        <end position="167"/>
    </location>
</feature>
<feature type="compositionally biased region" description="Low complexity" evidence="1">
    <location>
        <begin position="354"/>
        <end position="373"/>
    </location>
</feature>
<proteinExistence type="predicted"/>
<name>A0A8H8CFL2_PSICU</name>
<dbReference type="AlphaFoldDB" id="A0A8H8CFL2"/>
<feature type="region of interest" description="Disordered" evidence="1">
    <location>
        <begin position="502"/>
        <end position="523"/>
    </location>
</feature>
<evidence type="ECO:0000256" key="1">
    <source>
        <dbReference type="SAM" id="MobiDB-lite"/>
    </source>
</evidence>